<evidence type="ECO:0000259" key="5">
    <source>
        <dbReference type="Pfam" id="PF00263"/>
    </source>
</evidence>
<reference evidence="6 7" key="1">
    <citation type="submission" date="2015-03" db="EMBL/GenBank/DDBJ databases">
        <title>Draft Genome Sequence of Burkholderia andropogonis type strain ICMP2807, isolated from Sorghum bicolor.</title>
        <authorList>
            <person name="Lopes-Santos L."/>
            <person name="Castro D.B."/>
            <person name="Ottoboni L.M."/>
            <person name="Park D."/>
            <person name="Weirc B.S."/>
            <person name="Destefano S.A."/>
        </authorList>
    </citation>
    <scope>NUCLEOTIDE SEQUENCE [LARGE SCALE GENOMIC DNA]</scope>
    <source>
        <strain evidence="6 7">ICMP2807</strain>
    </source>
</reference>
<evidence type="ECO:0000313" key="6">
    <source>
        <dbReference type="EMBL" id="KKB60764.1"/>
    </source>
</evidence>
<dbReference type="PANTHER" id="PTHR30332">
    <property type="entry name" value="PROBABLE GENERAL SECRETION PATHWAY PROTEIN D"/>
    <property type="match status" value="1"/>
</dbReference>
<keyword evidence="7" id="KW-1185">Reference proteome</keyword>
<dbReference type="PATRIC" id="fig|28092.6.peg.6474"/>
<dbReference type="Pfam" id="PF00263">
    <property type="entry name" value="Secretin"/>
    <property type="match status" value="1"/>
</dbReference>
<keyword evidence="2" id="KW-0732">Signal</keyword>
<comment type="caution">
    <text evidence="6">The sequence shown here is derived from an EMBL/GenBank/DDBJ whole genome shotgun (WGS) entry which is preliminary data.</text>
</comment>
<feature type="non-terminal residue" evidence="6">
    <location>
        <position position="1"/>
    </location>
</feature>
<evidence type="ECO:0000313" key="7">
    <source>
        <dbReference type="Proteomes" id="UP000033618"/>
    </source>
</evidence>
<comment type="subcellular location">
    <subcellularLocation>
        <location evidence="1">Membrane</location>
    </subcellularLocation>
</comment>
<dbReference type="InterPro" id="IPR050810">
    <property type="entry name" value="Bact_Secretion_Sys_Channel"/>
</dbReference>
<evidence type="ECO:0000256" key="3">
    <source>
        <dbReference type="ARBA" id="ARBA00023136"/>
    </source>
</evidence>
<evidence type="ECO:0000256" key="2">
    <source>
        <dbReference type="ARBA" id="ARBA00022729"/>
    </source>
</evidence>
<keyword evidence="3" id="KW-0472">Membrane</keyword>
<dbReference type="PANTHER" id="PTHR30332:SF24">
    <property type="entry name" value="SECRETIN GSPD-RELATED"/>
    <property type="match status" value="1"/>
</dbReference>
<dbReference type="InterPro" id="IPR004846">
    <property type="entry name" value="T2SS/T3SS_dom"/>
</dbReference>
<dbReference type="AlphaFoldDB" id="A0A0F5JSY1"/>
<protein>
    <submittedName>
        <fullName evidence="6">PilN</fullName>
    </submittedName>
</protein>
<feature type="domain" description="Type II/III secretion system secretin-like" evidence="5">
    <location>
        <begin position="62"/>
        <end position="168"/>
    </location>
</feature>
<accession>A0A0F5JSY1</accession>
<gene>
    <name evidence="6" type="ORF">WM40_27305</name>
</gene>
<sequence>VSAPTVSSTYSAMSFGATITGGRLSGSTAAIQALSTLGHMSEVISKTGITQNGKLLGLQEASEEGYVQSTSTTTTTNAGSTTSIQTSTLVPGFTSTFLPKMVDGKILLDFDITLSNLDSLTTYTTNSTSVQLPTMSMTRLTQSVLLKPGQTLILTGMNKQKTTTTNNGTGSAFLPIFGGGLDAAKDDAMIAVVITARLM</sequence>
<dbReference type="EMBL" id="LAQU01000231">
    <property type="protein sequence ID" value="KKB60764.1"/>
    <property type="molecule type" value="Genomic_DNA"/>
</dbReference>
<evidence type="ECO:0000256" key="1">
    <source>
        <dbReference type="ARBA" id="ARBA00004370"/>
    </source>
</evidence>
<proteinExistence type="inferred from homology"/>
<organism evidence="6 7">
    <name type="scientific">Robbsia andropogonis</name>
    <dbReference type="NCBI Taxonomy" id="28092"/>
    <lineage>
        <taxon>Bacteria</taxon>
        <taxon>Pseudomonadati</taxon>
        <taxon>Pseudomonadota</taxon>
        <taxon>Betaproteobacteria</taxon>
        <taxon>Burkholderiales</taxon>
        <taxon>Burkholderiaceae</taxon>
        <taxon>Robbsia</taxon>
    </lineage>
</organism>
<dbReference type="GO" id="GO:0016020">
    <property type="term" value="C:membrane"/>
    <property type="evidence" value="ECO:0007669"/>
    <property type="project" value="UniProtKB-SubCell"/>
</dbReference>
<dbReference type="STRING" id="28092.WM40_27305"/>
<evidence type="ECO:0000256" key="4">
    <source>
        <dbReference type="RuleBase" id="RU004003"/>
    </source>
</evidence>
<name>A0A0F5JSY1_9BURK</name>
<dbReference type="Proteomes" id="UP000033618">
    <property type="component" value="Unassembled WGS sequence"/>
</dbReference>
<dbReference type="GO" id="GO:0009306">
    <property type="term" value="P:protein secretion"/>
    <property type="evidence" value="ECO:0007669"/>
    <property type="project" value="InterPro"/>
</dbReference>
<comment type="similarity">
    <text evidence="4">Belongs to the bacterial secretin family.</text>
</comment>